<organism evidence="1 2">
    <name type="scientific">Pseudomonas cichorii</name>
    <dbReference type="NCBI Taxonomy" id="36746"/>
    <lineage>
        <taxon>Bacteria</taxon>
        <taxon>Pseudomonadati</taxon>
        <taxon>Pseudomonadota</taxon>
        <taxon>Gammaproteobacteria</taxon>
        <taxon>Pseudomonadales</taxon>
        <taxon>Pseudomonadaceae</taxon>
        <taxon>Pseudomonas</taxon>
    </lineage>
</organism>
<gene>
    <name evidence="1" type="ORF">PSCICP_15510</name>
</gene>
<protein>
    <recommendedName>
        <fullName evidence="3">Mor transcription activator domain-containing protein</fullName>
    </recommendedName>
</protein>
<dbReference type="GeneID" id="45541699"/>
<accession>A0ABQ1DKW1</accession>
<reference evidence="1 2" key="1">
    <citation type="submission" date="2020-05" db="EMBL/GenBank/DDBJ databases">
        <title>Genetic diversity of Pseudomonas cichorii.</title>
        <authorList>
            <person name="Tani S."/>
            <person name="Yagi H."/>
            <person name="Hashimoto S."/>
            <person name="Iiyama K."/>
            <person name="Furuya N."/>
        </authorList>
    </citation>
    <scope>NUCLEOTIDE SEQUENCE [LARGE SCALE GENOMIC DNA]</scope>
    <source>
        <strain evidence="1 2">LMG 2162</strain>
    </source>
</reference>
<dbReference type="Proteomes" id="UP000614982">
    <property type="component" value="Unassembled WGS sequence"/>
</dbReference>
<sequence length="157" mass="17790">MADIDFYTLFSGLPESHDHRFSQIESFYSQHRVTLLCTLPWLAAELAENDGILAMSCFIRRYGGSRLYINKSHHDFLEKIEIIISEKTYKQLLTHAGASGSIDIPSAWGIFSALRKVAIQQAITEDMPAQKIANCFGVTERHLRNLAHKELLKRAAI</sequence>
<proteinExistence type="predicted"/>
<evidence type="ECO:0008006" key="3">
    <source>
        <dbReference type="Google" id="ProtNLM"/>
    </source>
</evidence>
<evidence type="ECO:0000313" key="2">
    <source>
        <dbReference type="Proteomes" id="UP000614982"/>
    </source>
</evidence>
<name>A0ABQ1DKW1_PSECI</name>
<dbReference type="RefSeq" id="WP_025259288.1">
    <property type="nucleotide sequence ID" value="NZ_BLVX01000001.1"/>
</dbReference>
<dbReference type="EMBL" id="BLWA01000003">
    <property type="protein sequence ID" value="GFM91579.1"/>
    <property type="molecule type" value="Genomic_DNA"/>
</dbReference>
<evidence type="ECO:0000313" key="1">
    <source>
        <dbReference type="EMBL" id="GFM91579.1"/>
    </source>
</evidence>
<keyword evidence="2" id="KW-1185">Reference proteome</keyword>
<comment type="caution">
    <text evidence="1">The sequence shown here is derived from an EMBL/GenBank/DDBJ whole genome shotgun (WGS) entry which is preliminary data.</text>
</comment>